<protein>
    <submittedName>
        <fullName evidence="2">Uncharacterized protein</fullName>
    </submittedName>
</protein>
<dbReference type="Proteomes" id="UP001165541">
    <property type="component" value="Unassembled WGS sequence"/>
</dbReference>
<dbReference type="EMBL" id="JAMKFE010000007">
    <property type="protein sequence ID" value="MCM5680452.1"/>
    <property type="molecule type" value="Genomic_DNA"/>
</dbReference>
<proteinExistence type="predicted"/>
<evidence type="ECO:0000313" key="3">
    <source>
        <dbReference type="Proteomes" id="UP001165541"/>
    </source>
</evidence>
<comment type="caution">
    <text evidence="2">The sequence shown here is derived from an EMBL/GenBank/DDBJ whole genome shotgun (WGS) entry which is preliminary data.</text>
</comment>
<dbReference type="RefSeq" id="WP_251778906.1">
    <property type="nucleotide sequence ID" value="NZ_JAMKFE010000007.1"/>
</dbReference>
<sequence>MKAVVWIVFAVFAVLWTGGAVVASELTRWTAQAVASGETVELGRAAAQWPVPDWMAWWVDPALVQAAQRALLWMVDTTSGLLPWAGAALGWLVPVIWVTWALGLLAVLLLAVGVHVLVKRVAGPGGPRPAR</sequence>
<organism evidence="2 3">
    <name type="scientific">Caldimonas mangrovi</name>
    <dbReference type="NCBI Taxonomy" id="2944811"/>
    <lineage>
        <taxon>Bacteria</taxon>
        <taxon>Pseudomonadati</taxon>
        <taxon>Pseudomonadota</taxon>
        <taxon>Betaproteobacteria</taxon>
        <taxon>Burkholderiales</taxon>
        <taxon>Sphaerotilaceae</taxon>
        <taxon>Caldimonas</taxon>
    </lineage>
</organism>
<name>A0ABT0YNZ7_9BURK</name>
<evidence type="ECO:0000313" key="2">
    <source>
        <dbReference type="EMBL" id="MCM5680452.1"/>
    </source>
</evidence>
<keyword evidence="1" id="KW-0472">Membrane</keyword>
<reference evidence="2" key="1">
    <citation type="submission" date="2022-05" db="EMBL/GenBank/DDBJ databases">
        <title>Schlegelella sp. nov., isolated from mangrove soil.</title>
        <authorList>
            <person name="Liu Y."/>
            <person name="Ge X."/>
            <person name="Liu W."/>
        </authorList>
    </citation>
    <scope>NUCLEOTIDE SEQUENCE</scope>
    <source>
        <strain evidence="2">S2-27</strain>
    </source>
</reference>
<keyword evidence="3" id="KW-1185">Reference proteome</keyword>
<keyword evidence="1" id="KW-0812">Transmembrane</keyword>
<feature type="transmembrane region" description="Helical" evidence="1">
    <location>
        <begin position="91"/>
        <end position="118"/>
    </location>
</feature>
<accession>A0ABT0YNZ7</accession>
<keyword evidence="1" id="KW-1133">Transmembrane helix</keyword>
<gene>
    <name evidence="2" type="ORF">M8A51_13035</name>
</gene>
<evidence type="ECO:0000256" key="1">
    <source>
        <dbReference type="SAM" id="Phobius"/>
    </source>
</evidence>